<sequence>MFNIQVNGQDAGFVFIGNSLDEYPVLSFSYEGKVFDDIQRNSIRKTVKGEIVGEKMVSLGAGRFALQFEMKNGNKIIKAPNGSKLFIHKVSRYENADQRKRSDKEIEKARLFWKHIFMSVAEIGNDHDGVTDIDPSNWETGYDSMNRNYISNVPDINQWQYEEGQWTGCAPTAGSNVMAYWANKDTNYQNLMPTTQEDVVMALRETMGTTQTSDGAGSTKIYNIEDGMRDYAHNQGLTNATFKNFGNWFFGTSVSYADFKNEIDAQRPNLLSFIDQTYYGEHTVTGVGYKEYVYNGSSNGHQYMVIHDNWSTTTRTIYVAYGRDYNYVVMTQFIPS</sequence>
<evidence type="ECO:0000313" key="3">
    <source>
        <dbReference type="Proteomes" id="UP000002064"/>
    </source>
</evidence>
<dbReference type="EMBL" id="CP002032">
    <property type="protein sequence ID" value="ADH61255.1"/>
    <property type="molecule type" value="Genomic_DNA"/>
</dbReference>
<dbReference type="InterPro" id="IPR039564">
    <property type="entry name" value="Peptidase_C39-like"/>
</dbReference>
<evidence type="ECO:0000313" key="2">
    <source>
        <dbReference type="EMBL" id="ADH61255.1"/>
    </source>
</evidence>
<name>A0ABN3Z359_THEM3</name>
<reference evidence="2 3" key="1">
    <citation type="submission" date="2010-05" db="EMBL/GenBank/DDBJ databases">
        <title>Complete sequence of Thermoanaerobacter mathranii subsp. mathranii mathranii str. A3.</title>
        <authorList>
            <consortium name="US DOE Joint Genome Institute"/>
            <person name="Lucas S."/>
            <person name="Copeland A."/>
            <person name="Lapidus A."/>
            <person name="Cheng J.-F."/>
            <person name="Bruce D."/>
            <person name="Goodwin L."/>
            <person name="Pitluck S."/>
            <person name="Held B."/>
            <person name="Detter J.C."/>
            <person name="Han C."/>
            <person name="Tapia R."/>
            <person name="Land M."/>
            <person name="Hauser L."/>
            <person name="Kyrpides N."/>
            <person name="Mikhailova N."/>
            <person name="Zhou J."/>
            <person name="Hemme C."/>
            <person name="Woyke T."/>
        </authorList>
    </citation>
    <scope>NUCLEOTIDE SEQUENCE [LARGE SCALE GENOMIC DNA]</scope>
    <source>
        <strain evidence="2 3">A3</strain>
    </source>
</reference>
<feature type="domain" description="Peptidase C39-like" evidence="1">
    <location>
        <begin position="152"/>
        <end position="308"/>
    </location>
</feature>
<accession>A0ABN3Z359</accession>
<gene>
    <name evidence="2" type="ordered locus">Tmath_1546</name>
</gene>
<dbReference type="Pfam" id="PF13529">
    <property type="entry name" value="Peptidase_C39_2"/>
    <property type="match status" value="1"/>
</dbReference>
<proteinExistence type="predicted"/>
<keyword evidence="3" id="KW-1185">Reference proteome</keyword>
<dbReference type="Proteomes" id="UP000002064">
    <property type="component" value="Chromosome"/>
</dbReference>
<dbReference type="RefSeq" id="WP_013150530.1">
    <property type="nucleotide sequence ID" value="NC_014209.1"/>
</dbReference>
<evidence type="ECO:0000259" key="1">
    <source>
        <dbReference type="Pfam" id="PF13529"/>
    </source>
</evidence>
<protein>
    <recommendedName>
        <fullName evidence="1">Peptidase C39-like domain-containing protein</fullName>
    </recommendedName>
</protein>
<organism evidence="2 3">
    <name type="scientific">Thermoanaerobacter mathranii subsp. mathranii (strain DSM 11426 / CCUG 53645 / CIP 108742 / A3)</name>
    <dbReference type="NCBI Taxonomy" id="583358"/>
    <lineage>
        <taxon>Bacteria</taxon>
        <taxon>Bacillati</taxon>
        <taxon>Bacillota</taxon>
        <taxon>Clostridia</taxon>
        <taxon>Thermoanaerobacterales</taxon>
        <taxon>Thermoanaerobacteraceae</taxon>
        <taxon>Thermoanaerobacter</taxon>
    </lineage>
</organism>